<evidence type="ECO:0000313" key="3">
    <source>
        <dbReference type="Proteomes" id="UP000651050"/>
    </source>
</evidence>
<dbReference type="CDD" id="cd19095">
    <property type="entry name" value="AKR_PA4992-like"/>
    <property type="match status" value="1"/>
</dbReference>
<dbReference type="PANTHER" id="PTHR43312">
    <property type="entry name" value="D-THREO-ALDOSE 1-DEHYDROGENASE"/>
    <property type="match status" value="1"/>
</dbReference>
<gene>
    <name evidence="2" type="ORF">I5803_01440</name>
</gene>
<dbReference type="AlphaFoldDB" id="A0A931MFP9"/>
<dbReference type="EMBL" id="JADWYS010000001">
    <property type="protein sequence ID" value="MBG9386675.1"/>
    <property type="molecule type" value="Genomic_DNA"/>
</dbReference>
<dbReference type="Gene3D" id="3.20.20.100">
    <property type="entry name" value="NADP-dependent oxidoreductase domain"/>
    <property type="match status" value="1"/>
</dbReference>
<dbReference type="InterPro" id="IPR053135">
    <property type="entry name" value="AKR2_Oxidoreductase"/>
</dbReference>
<dbReference type="SUPFAM" id="SSF51430">
    <property type="entry name" value="NAD(P)-linked oxidoreductase"/>
    <property type="match status" value="1"/>
</dbReference>
<comment type="caution">
    <text evidence="2">The sequence shown here is derived from an EMBL/GenBank/DDBJ whole genome shotgun (WGS) entry which is preliminary data.</text>
</comment>
<feature type="domain" description="NADP-dependent oxidoreductase" evidence="1">
    <location>
        <begin position="16"/>
        <end position="261"/>
    </location>
</feature>
<dbReference type="PANTHER" id="PTHR43312:SF1">
    <property type="entry name" value="NADP-DEPENDENT OXIDOREDUCTASE DOMAIN-CONTAINING PROTEIN"/>
    <property type="match status" value="1"/>
</dbReference>
<proteinExistence type="predicted"/>
<dbReference type="RefSeq" id="WP_196984645.1">
    <property type="nucleotide sequence ID" value="NZ_JADWYS010000001.1"/>
</dbReference>
<evidence type="ECO:0000259" key="1">
    <source>
        <dbReference type="Pfam" id="PF00248"/>
    </source>
</evidence>
<reference evidence="2" key="1">
    <citation type="submission" date="2020-11" db="EMBL/GenBank/DDBJ databases">
        <title>Bacterial whole genome sequence for Caenimonas sp. DR4.4.</title>
        <authorList>
            <person name="Le V."/>
            <person name="Ko S.-R."/>
            <person name="Ahn C.-Y."/>
            <person name="Oh H.-M."/>
        </authorList>
    </citation>
    <scope>NUCLEOTIDE SEQUENCE</scope>
    <source>
        <strain evidence="2">DR4.4</strain>
    </source>
</reference>
<protein>
    <submittedName>
        <fullName evidence="2">Aldo/keto reductase</fullName>
    </submittedName>
</protein>
<dbReference type="InterPro" id="IPR036812">
    <property type="entry name" value="NAD(P)_OxRdtase_dom_sf"/>
</dbReference>
<name>A0A931MFP9_9BURK</name>
<keyword evidence="3" id="KW-1185">Reference proteome</keyword>
<dbReference type="InterPro" id="IPR023210">
    <property type="entry name" value="NADP_OxRdtase_dom"/>
</dbReference>
<sequence>MQMRPIPSTGAALPVIGCGTWLGFDVGGSPAEWPERGRVLDELFKAGGTVIDSSPMYGTAEQVAGSLLERAGDRDKAFIATKVWTSGREAGIAQMERSFAHWRARRIDLMQVHNLVDWKTHLSTLREWKALGRIGYLGVTHYTESAYAELETVMRAEPLDFVQFNYSIAHRQAEQRLLPLAAERGMAVLVNLPFGAGKELARLRSKPLPPWAGPIGCWSWNQVLLKFVLSNPAVTCVIPGTSSADHMRENAMAGAGEIPPREFWKGKLDGL</sequence>
<dbReference type="Pfam" id="PF00248">
    <property type="entry name" value="Aldo_ket_red"/>
    <property type="match status" value="1"/>
</dbReference>
<dbReference type="Proteomes" id="UP000651050">
    <property type="component" value="Unassembled WGS sequence"/>
</dbReference>
<organism evidence="2 3">
    <name type="scientific">Caenimonas aquaedulcis</name>
    <dbReference type="NCBI Taxonomy" id="2793270"/>
    <lineage>
        <taxon>Bacteria</taxon>
        <taxon>Pseudomonadati</taxon>
        <taxon>Pseudomonadota</taxon>
        <taxon>Betaproteobacteria</taxon>
        <taxon>Burkholderiales</taxon>
        <taxon>Comamonadaceae</taxon>
        <taxon>Caenimonas</taxon>
    </lineage>
</organism>
<evidence type="ECO:0000313" key="2">
    <source>
        <dbReference type="EMBL" id="MBG9386675.1"/>
    </source>
</evidence>
<accession>A0A931MFP9</accession>